<dbReference type="EMBL" id="NNAY01005048">
    <property type="protein sequence ID" value="OXU17069.1"/>
    <property type="molecule type" value="Genomic_DNA"/>
</dbReference>
<evidence type="ECO:0000313" key="3">
    <source>
        <dbReference type="Proteomes" id="UP000215335"/>
    </source>
</evidence>
<dbReference type="Proteomes" id="UP000215335">
    <property type="component" value="Unassembled WGS sequence"/>
</dbReference>
<gene>
    <name evidence="2" type="ORF">TSAR_009003</name>
</gene>
<comment type="caution">
    <text evidence="2">The sequence shown here is derived from an EMBL/GenBank/DDBJ whole genome shotgun (WGS) entry which is preliminary data.</text>
</comment>
<accession>A0A232EFC7</accession>
<keyword evidence="3" id="KW-1185">Reference proteome</keyword>
<feature type="compositionally biased region" description="Polar residues" evidence="1">
    <location>
        <begin position="54"/>
        <end position="65"/>
    </location>
</feature>
<organism evidence="2 3">
    <name type="scientific">Trichomalopsis sarcophagae</name>
    <dbReference type="NCBI Taxonomy" id="543379"/>
    <lineage>
        <taxon>Eukaryota</taxon>
        <taxon>Metazoa</taxon>
        <taxon>Ecdysozoa</taxon>
        <taxon>Arthropoda</taxon>
        <taxon>Hexapoda</taxon>
        <taxon>Insecta</taxon>
        <taxon>Pterygota</taxon>
        <taxon>Neoptera</taxon>
        <taxon>Endopterygota</taxon>
        <taxon>Hymenoptera</taxon>
        <taxon>Apocrita</taxon>
        <taxon>Proctotrupomorpha</taxon>
        <taxon>Chalcidoidea</taxon>
        <taxon>Pteromalidae</taxon>
        <taxon>Pteromalinae</taxon>
        <taxon>Trichomalopsis</taxon>
    </lineage>
</organism>
<name>A0A232EFC7_9HYME</name>
<reference evidence="2 3" key="1">
    <citation type="journal article" date="2017" name="Curr. Biol.">
        <title>The Evolution of Venom by Co-option of Single-Copy Genes.</title>
        <authorList>
            <person name="Martinson E.O."/>
            <person name="Mrinalini"/>
            <person name="Kelkar Y.D."/>
            <person name="Chang C.H."/>
            <person name="Werren J.H."/>
        </authorList>
    </citation>
    <scope>NUCLEOTIDE SEQUENCE [LARGE SCALE GENOMIC DNA]</scope>
    <source>
        <strain evidence="2 3">Alberta</strain>
        <tissue evidence="2">Whole body</tissue>
    </source>
</reference>
<sequence length="147" mass="17490">MTWYKNDNNELNNAYTWYASLLIRASLFTNQQHQHTDYEYDLKPLLGGEVHQPIDNQLMDQQQPSDGDEEVDEDQFDDTQVIEEEQDEEGEEAEEYKEEEAEENEDFKEQEEEELDEPDTYFDDYGSKSINENQDDLQPSDKDLYPE</sequence>
<proteinExistence type="predicted"/>
<feature type="region of interest" description="Disordered" evidence="1">
    <location>
        <begin position="49"/>
        <end position="147"/>
    </location>
</feature>
<protein>
    <submittedName>
        <fullName evidence="2">Uncharacterized protein</fullName>
    </submittedName>
</protein>
<evidence type="ECO:0000256" key="1">
    <source>
        <dbReference type="SAM" id="MobiDB-lite"/>
    </source>
</evidence>
<dbReference type="STRING" id="543379.A0A232EFC7"/>
<evidence type="ECO:0000313" key="2">
    <source>
        <dbReference type="EMBL" id="OXU17069.1"/>
    </source>
</evidence>
<feature type="compositionally biased region" description="Acidic residues" evidence="1">
    <location>
        <begin position="66"/>
        <end position="122"/>
    </location>
</feature>
<dbReference type="AlphaFoldDB" id="A0A232EFC7"/>